<protein>
    <recommendedName>
        <fullName evidence="4">Alginate export domain-containing protein</fullName>
    </recommendedName>
</protein>
<evidence type="ECO:0000313" key="2">
    <source>
        <dbReference type="EMBL" id="MBB3047247.1"/>
    </source>
</evidence>
<evidence type="ECO:0000313" key="3">
    <source>
        <dbReference type="Proteomes" id="UP000537130"/>
    </source>
</evidence>
<evidence type="ECO:0008006" key="4">
    <source>
        <dbReference type="Google" id="ProtNLM"/>
    </source>
</evidence>
<name>A0A7W4W5K7_9GAMM</name>
<dbReference type="AlphaFoldDB" id="A0A7W4W5K7"/>
<gene>
    <name evidence="2" type="ORF">FHR99_001483</name>
</gene>
<dbReference type="RefSeq" id="WP_183409881.1">
    <property type="nucleotide sequence ID" value="NZ_JACHWY010000001.1"/>
</dbReference>
<feature type="chain" id="PRO_5030929826" description="Alginate export domain-containing protein" evidence="1">
    <location>
        <begin position="26"/>
        <end position="348"/>
    </location>
</feature>
<feature type="signal peptide" evidence="1">
    <location>
        <begin position="1"/>
        <end position="25"/>
    </location>
</feature>
<accession>A0A7W4W5K7</accession>
<proteinExistence type="predicted"/>
<comment type="caution">
    <text evidence="2">The sequence shown here is derived from an EMBL/GenBank/DDBJ whole genome shotgun (WGS) entry which is preliminary data.</text>
</comment>
<dbReference type="Proteomes" id="UP000537130">
    <property type="component" value="Unassembled WGS sequence"/>
</dbReference>
<organism evidence="2 3">
    <name type="scientific">Litorivivens lipolytica</name>
    <dbReference type="NCBI Taxonomy" id="1524264"/>
    <lineage>
        <taxon>Bacteria</taxon>
        <taxon>Pseudomonadati</taxon>
        <taxon>Pseudomonadota</taxon>
        <taxon>Gammaproteobacteria</taxon>
        <taxon>Litorivivens</taxon>
    </lineage>
</organism>
<evidence type="ECO:0000256" key="1">
    <source>
        <dbReference type="SAM" id="SignalP"/>
    </source>
</evidence>
<dbReference type="EMBL" id="JACHWY010000001">
    <property type="protein sequence ID" value="MBB3047247.1"/>
    <property type="molecule type" value="Genomic_DNA"/>
</dbReference>
<reference evidence="2 3" key="1">
    <citation type="submission" date="2020-08" db="EMBL/GenBank/DDBJ databases">
        <title>Genomic Encyclopedia of Type Strains, Phase III (KMG-III): the genomes of soil and plant-associated and newly described type strains.</title>
        <authorList>
            <person name="Whitman W."/>
        </authorList>
    </citation>
    <scope>NUCLEOTIDE SEQUENCE [LARGE SCALE GENOMIC DNA]</scope>
    <source>
        <strain evidence="2 3">CECT 8654</strain>
    </source>
</reference>
<keyword evidence="3" id="KW-1185">Reference proteome</keyword>
<keyword evidence="1" id="KW-0732">Signal</keyword>
<sequence length="348" mass="40812">MIITRNSFPFPFCTLLLALSAPLLARELEPLTDSGELYFAEEEKKKSEKEQGEDDRPGFVMRSLQQMEIQRDWLSKGYVGMWRGLDGYFSDGATFENENDSEMRLETKQTWRAEGEIESDVRLRVRVDLPNTEKKLKLFFSSDEESNVEERVRSVSTGERIERDKSVSGLEFSPDDKDRKWRRKFSGGVRLRSSLVPYVKFQLKREWGEEDSDNWFHLFRQKVEYFDDDGWGTSTEFSSTHPVGDVFIFSFWLEADYEDQFNFFEYANVYTMTQVVSERSAVHYRIGAIGASQPVPRVNGVFYGLSWQYQLYEDWIFLGISPEVFYPRELNWSAEPSITAKLEIFFAE</sequence>